<dbReference type="AlphaFoldDB" id="A0A0A9I1V9"/>
<name>A0A0A9I1V9_ARUDO</name>
<sequence length="135" mass="14954">MSSSIIRSTCLLASKKKSQAQAYKPTDITRCPQSSILTAQHQIRSNNQVVDEHSHDRAEVEGLDEQQVEDVGKPERHTPWSCTTAVAWHPLPPPARTIAFNTLAADIVDDAEQRKGVESGGGRARDRCARRRGIR</sequence>
<feature type="region of interest" description="Disordered" evidence="1">
    <location>
        <begin position="58"/>
        <end position="78"/>
    </location>
</feature>
<dbReference type="EMBL" id="GBRH01158778">
    <property type="protein sequence ID" value="JAE39118.1"/>
    <property type="molecule type" value="Transcribed_RNA"/>
</dbReference>
<reference evidence="2" key="1">
    <citation type="submission" date="2014-09" db="EMBL/GenBank/DDBJ databases">
        <authorList>
            <person name="Magalhaes I.L.F."/>
            <person name="Oliveira U."/>
            <person name="Santos F.R."/>
            <person name="Vidigal T.H.D.A."/>
            <person name="Brescovit A.D."/>
            <person name="Santos A.J."/>
        </authorList>
    </citation>
    <scope>NUCLEOTIDE SEQUENCE</scope>
    <source>
        <tissue evidence="2">Shoot tissue taken approximately 20 cm above the soil surface</tissue>
    </source>
</reference>
<organism evidence="2">
    <name type="scientific">Arundo donax</name>
    <name type="common">Giant reed</name>
    <name type="synonym">Donax arundinaceus</name>
    <dbReference type="NCBI Taxonomy" id="35708"/>
    <lineage>
        <taxon>Eukaryota</taxon>
        <taxon>Viridiplantae</taxon>
        <taxon>Streptophyta</taxon>
        <taxon>Embryophyta</taxon>
        <taxon>Tracheophyta</taxon>
        <taxon>Spermatophyta</taxon>
        <taxon>Magnoliopsida</taxon>
        <taxon>Liliopsida</taxon>
        <taxon>Poales</taxon>
        <taxon>Poaceae</taxon>
        <taxon>PACMAD clade</taxon>
        <taxon>Arundinoideae</taxon>
        <taxon>Arundineae</taxon>
        <taxon>Arundo</taxon>
    </lineage>
</organism>
<protein>
    <submittedName>
        <fullName evidence="2">Uncharacterized protein</fullName>
    </submittedName>
</protein>
<feature type="region of interest" description="Disordered" evidence="1">
    <location>
        <begin position="113"/>
        <end position="135"/>
    </location>
</feature>
<evidence type="ECO:0000256" key="1">
    <source>
        <dbReference type="SAM" id="MobiDB-lite"/>
    </source>
</evidence>
<accession>A0A0A9I1V9</accession>
<evidence type="ECO:0000313" key="2">
    <source>
        <dbReference type="EMBL" id="JAE39118.1"/>
    </source>
</evidence>
<feature type="compositionally biased region" description="Basic and acidic residues" evidence="1">
    <location>
        <begin position="113"/>
        <end position="127"/>
    </location>
</feature>
<reference evidence="2" key="2">
    <citation type="journal article" date="2015" name="Data Brief">
        <title>Shoot transcriptome of the giant reed, Arundo donax.</title>
        <authorList>
            <person name="Barrero R.A."/>
            <person name="Guerrero F.D."/>
            <person name="Moolhuijzen P."/>
            <person name="Goolsby J.A."/>
            <person name="Tidwell J."/>
            <person name="Bellgard S.E."/>
            <person name="Bellgard M.I."/>
        </authorList>
    </citation>
    <scope>NUCLEOTIDE SEQUENCE</scope>
    <source>
        <tissue evidence="2">Shoot tissue taken approximately 20 cm above the soil surface</tissue>
    </source>
</reference>
<proteinExistence type="predicted"/>